<dbReference type="SUPFAM" id="SSF81383">
    <property type="entry name" value="F-box domain"/>
    <property type="match status" value="1"/>
</dbReference>
<reference evidence="1 2" key="1">
    <citation type="journal article" date="2016" name="Sci. Rep.">
        <title>The Dendrobium catenatum Lindl. genome sequence provides insights into polysaccharide synthase, floral development and adaptive evolution.</title>
        <authorList>
            <person name="Zhang G.Q."/>
            <person name="Xu Q."/>
            <person name="Bian C."/>
            <person name="Tsai W.C."/>
            <person name="Yeh C.M."/>
            <person name="Liu K.W."/>
            <person name="Yoshida K."/>
            <person name="Zhang L.S."/>
            <person name="Chang S.B."/>
            <person name="Chen F."/>
            <person name="Shi Y."/>
            <person name="Su Y.Y."/>
            <person name="Zhang Y.Q."/>
            <person name="Chen L.J."/>
            <person name="Yin Y."/>
            <person name="Lin M."/>
            <person name="Huang H."/>
            <person name="Deng H."/>
            <person name="Wang Z.W."/>
            <person name="Zhu S.L."/>
            <person name="Zhao X."/>
            <person name="Deng C."/>
            <person name="Niu S.C."/>
            <person name="Huang J."/>
            <person name="Wang M."/>
            <person name="Liu G.H."/>
            <person name="Yang H.J."/>
            <person name="Xiao X.J."/>
            <person name="Hsiao Y.Y."/>
            <person name="Wu W.L."/>
            <person name="Chen Y.Y."/>
            <person name="Mitsuda N."/>
            <person name="Ohme-Takagi M."/>
            <person name="Luo Y.B."/>
            <person name="Van de Peer Y."/>
            <person name="Liu Z.J."/>
        </authorList>
    </citation>
    <scope>NUCLEOTIDE SEQUENCE [LARGE SCALE GENOMIC DNA]</scope>
    <source>
        <tissue evidence="1">The whole plant</tissue>
    </source>
</reference>
<reference evidence="1 2" key="2">
    <citation type="journal article" date="2017" name="Nature">
        <title>The Apostasia genome and the evolution of orchids.</title>
        <authorList>
            <person name="Zhang G.Q."/>
            <person name="Liu K.W."/>
            <person name="Li Z."/>
            <person name="Lohaus R."/>
            <person name="Hsiao Y.Y."/>
            <person name="Niu S.C."/>
            <person name="Wang J.Y."/>
            <person name="Lin Y.C."/>
            <person name="Xu Q."/>
            <person name="Chen L.J."/>
            <person name="Yoshida K."/>
            <person name="Fujiwara S."/>
            <person name="Wang Z.W."/>
            <person name="Zhang Y.Q."/>
            <person name="Mitsuda N."/>
            <person name="Wang M."/>
            <person name="Liu G.H."/>
            <person name="Pecoraro L."/>
            <person name="Huang H.X."/>
            <person name="Xiao X.J."/>
            <person name="Lin M."/>
            <person name="Wu X.Y."/>
            <person name="Wu W.L."/>
            <person name="Chen Y.Y."/>
            <person name="Chang S.B."/>
            <person name="Sakamoto S."/>
            <person name="Ohme-Takagi M."/>
            <person name="Yagi M."/>
            <person name="Zeng S.J."/>
            <person name="Shen C.Y."/>
            <person name="Yeh C.M."/>
            <person name="Luo Y.B."/>
            <person name="Tsai W.C."/>
            <person name="Van de Peer Y."/>
            <person name="Liu Z.J."/>
        </authorList>
    </citation>
    <scope>NUCLEOTIDE SEQUENCE [LARGE SCALE GENOMIC DNA]</scope>
    <source>
        <tissue evidence="1">The whole plant</tissue>
    </source>
</reference>
<dbReference type="OrthoDB" id="732421at2759"/>
<proteinExistence type="predicted"/>
<protein>
    <submittedName>
        <fullName evidence="1">F-box protein</fullName>
    </submittedName>
</protein>
<name>A0A2I0X501_9ASPA</name>
<keyword evidence="2" id="KW-1185">Reference proteome</keyword>
<dbReference type="Gene3D" id="1.20.1280.50">
    <property type="match status" value="1"/>
</dbReference>
<dbReference type="InterPro" id="IPR055336">
    <property type="entry name" value="At4g00755-like"/>
</dbReference>
<dbReference type="Proteomes" id="UP000233837">
    <property type="component" value="Unassembled WGS sequence"/>
</dbReference>
<dbReference type="PANTHER" id="PTHR39741">
    <property type="entry name" value="F-BOX DOMAIN CONTAINING PROTEIN, EXPRESSED"/>
    <property type="match status" value="1"/>
</dbReference>
<accession>A0A2I0X501</accession>
<dbReference type="AlphaFoldDB" id="A0A2I0X501"/>
<dbReference type="InterPro" id="IPR036047">
    <property type="entry name" value="F-box-like_dom_sf"/>
</dbReference>
<evidence type="ECO:0000313" key="1">
    <source>
        <dbReference type="EMBL" id="PKU82986.1"/>
    </source>
</evidence>
<gene>
    <name evidence="1" type="ORF">MA16_Dca009458</name>
</gene>
<sequence>MVERGGGDLLERLGPDLSAAVLRCLDDPTDLVRSASVSQSWHRFVITNGFCKKLCLRTTPEVSCFVRSIEVGGWSDTIKVGPNCSDHWQTLESEHRIFAYLGHRIVSPRFLTEITMESIYVSPSTDRIENMLRNTLGLYMFSSYRFSKGKSLLNFRLSCKFCVVHEIKMQLPEVFDFCEPISSPLEILRFRLGHMRDENATPEESLLGNFVWTYVSPELSTIETDYFQSFKLQRPVICIDGVLQIEMLSRDPAYELPDLCDSQVKAIVSPLAPAFDVNLLDRLGNSILLYFPRAVEYLDDVTAQQPRRSSRWKPWMKVKRRKKNRWNHDSEYR</sequence>
<organism evidence="1 2">
    <name type="scientific">Dendrobium catenatum</name>
    <dbReference type="NCBI Taxonomy" id="906689"/>
    <lineage>
        <taxon>Eukaryota</taxon>
        <taxon>Viridiplantae</taxon>
        <taxon>Streptophyta</taxon>
        <taxon>Embryophyta</taxon>
        <taxon>Tracheophyta</taxon>
        <taxon>Spermatophyta</taxon>
        <taxon>Magnoliopsida</taxon>
        <taxon>Liliopsida</taxon>
        <taxon>Asparagales</taxon>
        <taxon>Orchidaceae</taxon>
        <taxon>Epidendroideae</taxon>
        <taxon>Malaxideae</taxon>
        <taxon>Dendrobiinae</taxon>
        <taxon>Dendrobium</taxon>
    </lineage>
</organism>
<evidence type="ECO:0000313" key="2">
    <source>
        <dbReference type="Proteomes" id="UP000233837"/>
    </source>
</evidence>
<dbReference type="PANTHER" id="PTHR39741:SF2">
    <property type="entry name" value="F-BOX DOMAIN-CONTAINING PROTEIN"/>
    <property type="match status" value="1"/>
</dbReference>
<dbReference type="EMBL" id="KZ502146">
    <property type="protein sequence ID" value="PKU82986.1"/>
    <property type="molecule type" value="Genomic_DNA"/>
</dbReference>